<dbReference type="InterPro" id="IPR016035">
    <property type="entry name" value="Acyl_Trfase/lysoPLipase"/>
</dbReference>
<name>A0A285V819_9ACTN</name>
<dbReference type="Gene3D" id="3.40.1090.10">
    <property type="entry name" value="Cytosolic phospholipase A2 catalytic domain"/>
    <property type="match status" value="2"/>
</dbReference>
<protein>
    <recommendedName>
        <fullName evidence="3">PNPLA domain-containing protein</fullName>
    </recommendedName>
</protein>
<evidence type="ECO:0000256" key="2">
    <source>
        <dbReference type="SAM" id="Phobius"/>
    </source>
</evidence>
<evidence type="ECO:0000313" key="4">
    <source>
        <dbReference type="EMBL" id="SOC50262.1"/>
    </source>
</evidence>
<proteinExistence type="predicted"/>
<feature type="domain" description="PNPLA" evidence="3">
    <location>
        <begin position="8"/>
        <end position="266"/>
    </location>
</feature>
<dbReference type="InterPro" id="IPR002641">
    <property type="entry name" value="PNPLA_dom"/>
</dbReference>
<sequence length="477" mass="50443">MPRSIGVALSGGGHRASAWGLGTLLYLADVGANRDVAAISSVSGGSITNGVLAHELDYRTADAAAVDAATVPLVRHVADTGLFFWGPSTNRYVLSVVGGLLAGVVALVTGVVIVCRDGLTWAAGVPLLAAAALLALTAWWAERRSDVVDSALAGAHYSTGGRPTRLADVGRSLDHVFCATELQSGGHFYFSPGFVYSYEFGVGEPAGLRLSTAVQASACLPGAFSPRRLPSAPHRFDPTTARDVRGLPRDPARDLLLTDGGVYDNMADQWPVGLADRVARLPGLPVQARSVEDVVVVNSSAPSGERMPRSRVLLVGELTTLLRVKSVMYQVGTERRRHANVRAWDAAARTGAGQRGALVQISQSPFTVADAFRDSAEWPERAARARAVLDLLGDTAENRAAWTARAEASSGVPTVLRALGRATTLDLLEHSYVLAMCNLHVLLGLPLTELPGRDRFARLLGDTGVQRRAERVRPSAA</sequence>
<feature type="transmembrane region" description="Helical" evidence="2">
    <location>
        <begin position="92"/>
        <end position="114"/>
    </location>
</feature>
<dbReference type="EMBL" id="OBQI01000004">
    <property type="protein sequence ID" value="SOC50262.1"/>
    <property type="molecule type" value="Genomic_DNA"/>
</dbReference>
<keyword evidence="2" id="KW-1133">Transmembrane helix</keyword>
<organism evidence="4 5">
    <name type="scientific">Blastococcus aggregatus</name>
    <dbReference type="NCBI Taxonomy" id="38502"/>
    <lineage>
        <taxon>Bacteria</taxon>
        <taxon>Bacillati</taxon>
        <taxon>Actinomycetota</taxon>
        <taxon>Actinomycetes</taxon>
        <taxon>Geodermatophilales</taxon>
        <taxon>Geodermatophilaceae</taxon>
        <taxon>Blastococcus</taxon>
    </lineage>
</organism>
<accession>A0A285V819</accession>
<evidence type="ECO:0000313" key="5">
    <source>
        <dbReference type="Proteomes" id="UP000219435"/>
    </source>
</evidence>
<dbReference type="AlphaFoldDB" id="A0A285V819"/>
<keyword evidence="1" id="KW-0443">Lipid metabolism</keyword>
<keyword evidence="5" id="KW-1185">Reference proteome</keyword>
<keyword evidence="2" id="KW-0812">Transmembrane</keyword>
<dbReference type="SUPFAM" id="SSF52151">
    <property type="entry name" value="FabD/lysophospholipase-like"/>
    <property type="match status" value="1"/>
</dbReference>
<evidence type="ECO:0000259" key="3">
    <source>
        <dbReference type="Pfam" id="PF01734"/>
    </source>
</evidence>
<evidence type="ECO:0000256" key="1">
    <source>
        <dbReference type="ARBA" id="ARBA00023098"/>
    </source>
</evidence>
<dbReference type="Pfam" id="PF01734">
    <property type="entry name" value="Patatin"/>
    <property type="match status" value="1"/>
</dbReference>
<keyword evidence="2" id="KW-0472">Membrane</keyword>
<feature type="transmembrane region" description="Helical" evidence="2">
    <location>
        <begin position="121"/>
        <end position="141"/>
    </location>
</feature>
<dbReference type="OrthoDB" id="9813090at2"/>
<dbReference type="RefSeq" id="WP_097195810.1">
    <property type="nucleotide sequence ID" value="NZ_OBQI01000004.1"/>
</dbReference>
<reference evidence="5" key="1">
    <citation type="submission" date="2017-08" db="EMBL/GenBank/DDBJ databases">
        <authorList>
            <person name="Varghese N."/>
            <person name="Submissions S."/>
        </authorList>
    </citation>
    <scope>NUCLEOTIDE SEQUENCE [LARGE SCALE GENOMIC DNA]</scope>
    <source>
        <strain evidence="5">DSM 4725</strain>
    </source>
</reference>
<dbReference type="Proteomes" id="UP000219435">
    <property type="component" value="Unassembled WGS sequence"/>
</dbReference>
<dbReference type="GO" id="GO:0006629">
    <property type="term" value="P:lipid metabolic process"/>
    <property type="evidence" value="ECO:0007669"/>
    <property type="project" value="UniProtKB-KW"/>
</dbReference>
<gene>
    <name evidence="4" type="ORF">SAMN05660748_3004</name>
</gene>